<name>A0ABU4HKM6_9ACTN</name>
<dbReference type="Gene3D" id="2.30.30.140">
    <property type="match status" value="1"/>
</dbReference>
<dbReference type="RefSeq" id="WP_318596119.1">
    <property type="nucleotide sequence ID" value="NZ_JAWSTH010000009.1"/>
</dbReference>
<gene>
    <name evidence="2" type="ORF">R7226_05915</name>
</gene>
<dbReference type="InterPro" id="IPR001109">
    <property type="entry name" value="Hydrogenase_HupF/HypC"/>
</dbReference>
<evidence type="ECO:0000256" key="1">
    <source>
        <dbReference type="ARBA" id="ARBA00006018"/>
    </source>
</evidence>
<sequence length="70" mass="7140">MSCDAHHCITCGDDGVPMRVLRIDAARGLALCEDAEGAHSSVEIALVDAGPGDTLLVHAGTALTRLEVAA</sequence>
<keyword evidence="3" id="KW-1185">Reference proteome</keyword>
<dbReference type="Proteomes" id="UP001284601">
    <property type="component" value="Unassembled WGS sequence"/>
</dbReference>
<organism evidence="2 3">
    <name type="scientific">Conexibacter stalactiti</name>
    <dbReference type="NCBI Taxonomy" id="1940611"/>
    <lineage>
        <taxon>Bacteria</taxon>
        <taxon>Bacillati</taxon>
        <taxon>Actinomycetota</taxon>
        <taxon>Thermoleophilia</taxon>
        <taxon>Solirubrobacterales</taxon>
        <taxon>Conexibacteraceae</taxon>
        <taxon>Conexibacter</taxon>
    </lineage>
</organism>
<dbReference type="EMBL" id="JAWSTH010000009">
    <property type="protein sequence ID" value="MDW5593860.1"/>
    <property type="molecule type" value="Genomic_DNA"/>
</dbReference>
<protein>
    <submittedName>
        <fullName evidence="2">HypC/HybG/HupF family hydrogenase formation chaperone</fullName>
    </submittedName>
</protein>
<reference evidence="3" key="1">
    <citation type="submission" date="2023-07" db="EMBL/GenBank/DDBJ databases">
        <title>Conexibacter stalactiti sp. nov., isolated from stalactites in a lava cave and emended description of the genus Conexibacter.</title>
        <authorList>
            <person name="Lee S.D."/>
        </authorList>
    </citation>
    <scope>NUCLEOTIDE SEQUENCE [LARGE SCALE GENOMIC DNA]</scope>
    <source>
        <strain evidence="3">KCTC 39840</strain>
    </source>
</reference>
<evidence type="ECO:0000313" key="3">
    <source>
        <dbReference type="Proteomes" id="UP001284601"/>
    </source>
</evidence>
<dbReference type="SUPFAM" id="SSF159127">
    <property type="entry name" value="HupF/HypC-like"/>
    <property type="match status" value="1"/>
</dbReference>
<proteinExistence type="inferred from homology"/>
<comment type="caution">
    <text evidence="2">The sequence shown here is derived from an EMBL/GenBank/DDBJ whole genome shotgun (WGS) entry which is preliminary data.</text>
</comment>
<evidence type="ECO:0000313" key="2">
    <source>
        <dbReference type="EMBL" id="MDW5593860.1"/>
    </source>
</evidence>
<dbReference type="Pfam" id="PF01455">
    <property type="entry name" value="HupF_HypC"/>
    <property type="match status" value="1"/>
</dbReference>
<comment type="similarity">
    <text evidence="1">Belongs to the HupF/HypC family.</text>
</comment>
<accession>A0ABU4HKM6</accession>